<sequence length="317" mass="34657">MTISREASPDWLRSFQAPRQSVLSLSSDSEHSPANSPVKEDEDDSSSLTARKNAKSPKKVKDQDSILIDISEDSPIRKGTKSKSKSTVTHAKAENDIEREEKDIEGSVAKEHIFEKQTDSHVSSSLPLVMSEKVLRSKVLVECEGDSIDLSGDVGAVGRVVISDASSGNHEMLLDLKADFDIGGFYQGVDSGGTIYKTTIVPSRTFCVVSFGQAEAKVEAIMNDFIQLTPQSNVYEAETMLEGTLDGFSFDSEEEADKTYKLDALQNDKKHVVDEPTEGKKKKALGVNRKKGKMAVKPSNKGKRNTQGPKKTKNAKK</sequence>
<dbReference type="GO" id="GO:0042023">
    <property type="term" value="P:DNA endoreduplication"/>
    <property type="evidence" value="ECO:0007669"/>
    <property type="project" value="InterPro"/>
</dbReference>
<evidence type="ECO:0000256" key="1">
    <source>
        <dbReference type="SAM" id="MobiDB-lite"/>
    </source>
</evidence>
<dbReference type="GO" id="GO:0009330">
    <property type="term" value="C:DNA topoisomerase type II (double strand cut, ATP-hydrolyzing) complex"/>
    <property type="evidence" value="ECO:0007669"/>
    <property type="project" value="InterPro"/>
</dbReference>
<dbReference type="GO" id="GO:0003690">
    <property type="term" value="F:double-stranded DNA binding"/>
    <property type="evidence" value="ECO:0007669"/>
    <property type="project" value="InterPro"/>
</dbReference>
<dbReference type="PANTHER" id="PTHR34810">
    <property type="entry name" value="DNA-BINDING PROTEIN BIN4"/>
    <property type="match status" value="1"/>
</dbReference>
<accession>A0AAP0HTN6</accession>
<feature type="compositionally biased region" description="Basic and acidic residues" evidence="1">
    <location>
        <begin position="270"/>
        <end position="279"/>
    </location>
</feature>
<feature type="compositionally biased region" description="Basic residues" evidence="1">
    <location>
        <begin position="280"/>
        <end position="317"/>
    </location>
</feature>
<dbReference type="PANTHER" id="PTHR34810:SF1">
    <property type="entry name" value="DNA-BINDING PROTEIN BIN4"/>
    <property type="match status" value="1"/>
</dbReference>
<dbReference type="EMBL" id="JBBNAE010000009">
    <property type="protein sequence ID" value="KAK9097514.1"/>
    <property type="molecule type" value="Genomic_DNA"/>
</dbReference>
<dbReference type="GO" id="GO:0005634">
    <property type="term" value="C:nucleus"/>
    <property type="evidence" value="ECO:0007669"/>
    <property type="project" value="TreeGrafter"/>
</dbReference>
<proteinExistence type="predicted"/>
<dbReference type="Proteomes" id="UP001417504">
    <property type="component" value="Unassembled WGS sequence"/>
</dbReference>
<reference evidence="2 3" key="1">
    <citation type="submission" date="2024-01" db="EMBL/GenBank/DDBJ databases">
        <title>Genome assemblies of Stephania.</title>
        <authorList>
            <person name="Yang L."/>
        </authorList>
    </citation>
    <scope>NUCLEOTIDE SEQUENCE [LARGE SCALE GENOMIC DNA]</scope>
    <source>
        <strain evidence="2">QJT</strain>
        <tissue evidence="2">Leaf</tissue>
    </source>
</reference>
<comment type="caution">
    <text evidence="2">The sequence shown here is derived from an EMBL/GenBank/DDBJ whole genome shotgun (WGS) entry which is preliminary data.</text>
</comment>
<gene>
    <name evidence="2" type="ORF">Sjap_023011</name>
</gene>
<name>A0AAP0HTN6_9MAGN</name>
<evidence type="ECO:0000313" key="3">
    <source>
        <dbReference type="Proteomes" id="UP001417504"/>
    </source>
</evidence>
<dbReference type="GO" id="GO:0051276">
    <property type="term" value="P:chromosome organization"/>
    <property type="evidence" value="ECO:0007669"/>
    <property type="project" value="TreeGrafter"/>
</dbReference>
<feature type="region of interest" description="Disordered" evidence="1">
    <location>
        <begin position="1"/>
        <end position="104"/>
    </location>
</feature>
<keyword evidence="3" id="KW-1185">Reference proteome</keyword>
<feature type="region of interest" description="Disordered" evidence="1">
    <location>
        <begin position="270"/>
        <end position="317"/>
    </location>
</feature>
<organism evidence="2 3">
    <name type="scientific">Stephania japonica</name>
    <dbReference type="NCBI Taxonomy" id="461633"/>
    <lineage>
        <taxon>Eukaryota</taxon>
        <taxon>Viridiplantae</taxon>
        <taxon>Streptophyta</taxon>
        <taxon>Embryophyta</taxon>
        <taxon>Tracheophyta</taxon>
        <taxon>Spermatophyta</taxon>
        <taxon>Magnoliopsida</taxon>
        <taxon>Ranunculales</taxon>
        <taxon>Menispermaceae</taxon>
        <taxon>Menispermoideae</taxon>
        <taxon>Cissampelideae</taxon>
        <taxon>Stephania</taxon>
    </lineage>
</organism>
<evidence type="ECO:0008006" key="4">
    <source>
        <dbReference type="Google" id="ProtNLM"/>
    </source>
</evidence>
<dbReference type="InterPro" id="IPR033246">
    <property type="entry name" value="BIN4"/>
</dbReference>
<evidence type="ECO:0000313" key="2">
    <source>
        <dbReference type="EMBL" id="KAK9097514.1"/>
    </source>
</evidence>
<dbReference type="AlphaFoldDB" id="A0AAP0HTN6"/>
<feature type="compositionally biased region" description="Basic and acidic residues" evidence="1">
    <location>
        <begin position="91"/>
        <end position="104"/>
    </location>
</feature>
<protein>
    <recommendedName>
        <fullName evidence="4">DNA-binding protein BIN4</fullName>
    </recommendedName>
</protein>